<keyword evidence="2" id="KW-0808">Transferase</keyword>
<reference evidence="3" key="1">
    <citation type="submission" date="2014-04" db="EMBL/GenBank/DDBJ databases">
        <title>Whole-Genome optical mapping and complete genome sequence of Sphingobacterium deserti sp. nov., a new spaces isolated from desert in the west of China.</title>
        <authorList>
            <person name="Teng C."/>
            <person name="Zhou Z."/>
            <person name="Li X."/>
            <person name="Chen M."/>
            <person name="Lin M."/>
            <person name="Wang L."/>
            <person name="Su S."/>
            <person name="Zhang C."/>
            <person name="Zhang W."/>
        </authorList>
    </citation>
    <scope>NUCLEOTIDE SEQUENCE [LARGE SCALE GENOMIC DNA]</scope>
    <source>
        <strain evidence="3">ACCC05744</strain>
    </source>
</reference>
<dbReference type="STRING" id="1229276.DI53_3127"/>
<sequence length="180" mass="21096">MKIYRETDRLILRELLPTDIDGMFELDSDPEVHRYLGNSPVKDKKEISAIIDFIRKQYIDYGIGRWAIVDKETHDFIGWAGLKYITDETNGHKNYYDLGYRLITRYWRKGLATEAAIASLDYGFNELDLKEIFAIADCRNQCSNNILRKIGFTSDTVFELDTVLHNWYHIDRTAFRPSSL</sequence>
<dbReference type="PANTHER" id="PTHR43792">
    <property type="entry name" value="GNAT FAMILY, PUTATIVE (AFU_ORTHOLOGUE AFUA_3G00765)-RELATED-RELATED"/>
    <property type="match status" value="1"/>
</dbReference>
<dbReference type="AlphaFoldDB" id="A0A0B8T2L0"/>
<evidence type="ECO:0000313" key="3">
    <source>
        <dbReference type="Proteomes" id="UP000031802"/>
    </source>
</evidence>
<dbReference type="OrthoDB" id="9788916at2"/>
<dbReference type="InterPro" id="IPR016181">
    <property type="entry name" value="Acyl_CoA_acyltransferase"/>
</dbReference>
<dbReference type="RefSeq" id="WP_037501636.1">
    <property type="nucleotide sequence ID" value="NZ_JJMU01000059.1"/>
</dbReference>
<dbReference type="EMBL" id="JJMU01000059">
    <property type="protein sequence ID" value="KGE13103.1"/>
    <property type="molecule type" value="Genomic_DNA"/>
</dbReference>
<dbReference type="Gene3D" id="3.40.630.30">
    <property type="match status" value="1"/>
</dbReference>
<dbReference type="eggNOG" id="COG1670">
    <property type="taxonomic scope" value="Bacteria"/>
</dbReference>
<comment type="caution">
    <text evidence="2">The sequence shown here is derived from an EMBL/GenBank/DDBJ whole genome shotgun (WGS) entry which is preliminary data.</text>
</comment>
<dbReference type="SUPFAM" id="SSF55729">
    <property type="entry name" value="Acyl-CoA N-acyltransferases (Nat)"/>
    <property type="match status" value="1"/>
</dbReference>
<evidence type="ECO:0000259" key="1">
    <source>
        <dbReference type="PROSITE" id="PS51186"/>
    </source>
</evidence>
<proteinExistence type="predicted"/>
<reference evidence="2 3" key="2">
    <citation type="journal article" date="2015" name="PLoS ONE">
        <title>Whole-Genome Optical Mapping and Finished Genome Sequence of Sphingobacterium deserti sp. nov., a New Species Isolated from the Western Desert of China.</title>
        <authorList>
            <person name="Teng C."/>
            <person name="Zhou Z."/>
            <person name="Molnar I."/>
            <person name="Li X."/>
            <person name="Tang R."/>
            <person name="Chen M."/>
            <person name="Wang L."/>
            <person name="Su S."/>
            <person name="Zhang W."/>
            <person name="Lin M."/>
        </authorList>
    </citation>
    <scope>NUCLEOTIDE SEQUENCE [LARGE SCALE GENOMIC DNA]</scope>
    <source>
        <strain evidence="3">ACCC05744</strain>
    </source>
</reference>
<evidence type="ECO:0000313" key="2">
    <source>
        <dbReference type="EMBL" id="KGE13103.1"/>
    </source>
</evidence>
<dbReference type="InterPro" id="IPR051531">
    <property type="entry name" value="N-acetyltransferase"/>
</dbReference>
<accession>A0A0B8T2L0</accession>
<keyword evidence="3" id="KW-1185">Reference proteome</keyword>
<organism evidence="2 3">
    <name type="scientific">Sphingobacterium deserti</name>
    <dbReference type="NCBI Taxonomy" id="1229276"/>
    <lineage>
        <taxon>Bacteria</taxon>
        <taxon>Pseudomonadati</taxon>
        <taxon>Bacteroidota</taxon>
        <taxon>Sphingobacteriia</taxon>
        <taxon>Sphingobacteriales</taxon>
        <taxon>Sphingobacteriaceae</taxon>
        <taxon>Sphingobacterium</taxon>
    </lineage>
</organism>
<dbReference type="PROSITE" id="PS51186">
    <property type="entry name" value="GNAT"/>
    <property type="match status" value="1"/>
</dbReference>
<name>A0A0B8T2L0_9SPHI</name>
<protein>
    <submittedName>
        <fullName evidence="2">GCN5-related N-acetyltransferase</fullName>
    </submittedName>
</protein>
<dbReference type="InterPro" id="IPR000182">
    <property type="entry name" value="GNAT_dom"/>
</dbReference>
<dbReference type="Proteomes" id="UP000031802">
    <property type="component" value="Unassembled WGS sequence"/>
</dbReference>
<dbReference type="GO" id="GO:0016747">
    <property type="term" value="F:acyltransferase activity, transferring groups other than amino-acyl groups"/>
    <property type="evidence" value="ECO:0007669"/>
    <property type="project" value="InterPro"/>
</dbReference>
<dbReference type="PATRIC" id="fig|1229276.3.peg.3233"/>
<dbReference type="PANTHER" id="PTHR43792:SF16">
    <property type="entry name" value="N-ACETYLTRANSFERASE DOMAIN-CONTAINING PROTEIN"/>
    <property type="match status" value="1"/>
</dbReference>
<dbReference type="Pfam" id="PF13302">
    <property type="entry name" value="Acetyltransf_3"/>
    <property type="match status" value="1"/>
</dbReference>
<gene>
    <name evidence="2" type="ORF">DI53_3127</name>
</gene>
<feature type="domain" description="N-acetyltransferase" evidence="1">
    <location>
        <begin position="10"/>
        <end position="173"/>
    </location>
</feature>